<reference evidence="1" key="2">
    <citation type="journal article" date="2015" name="Data Brief">
        <title>Shoot transcriptome of the giant reed, Arundo donax.</title>
        <authorList>
            <person name="Barrero R.A."/>
            <person name="Guerrero F.D."/>
            <person name="Moolhuijzen P."/>
            <person name="Goolsby J.A."/>
            <person name="Tidwell J."/>
            <person name="Bellgard S.E."/>
            <person name="Bellgard M.I."/>
        </authorList>
    </citation>
    <scope>NUCLEOTIDE SEQUENCE</scope>
    <source>
        <tissue evidence="1">Shoot tissue taken approximately 20 cm above the soil surface</tissue>
    </source>
</reference>
<sequence length="74" mass="8660">MTLQSFPFLKHGKTLQSFVVKLDCIWRKWKREIKVSTVKFWGTILGLIMKFCGVIEIPSSISLNILRIFILTFL</sequence>
<dbReference type="AlphaFoldDB" id="A0A0A9DMH0"/>
<evidence type="ECO:0000313" key="1">
    <source>
        <dbReference type="EMBL" id="JAD86855.1"/>
    </source>
</evidence>
<accession>A0A0A9DMH0</accession>
<proteinExistence type="predicted"/>
<dbReference type="EMBL" id="GBRH01211040">
    <property type="protein sequence ID" value="JAD86855.1"/>
    <property type="molecule type" value="Transcribed_RNA"/>
</dbReference>
<name>A0A0A9DMH0_ARUDO</name>
<organism evidence="1">
    <name type="scientific">Arundo donax</name>
    <name type="common">Giant reed</name>
    <name type="synonym">Donax arundinaceus</name>
    <dbReference type="NCBI Taxonomy" id="35708"/>
    <lineage>
        <taxon>Eukaryota</taxon>
        <taxon>Viridiplantae</taxon>
        <taxon>Streptophyta</taxon>
        <taxon>Embryophyta</taxon>
        <taxon>Tracheophyta</taxon>
        <taxon>Spermatophyta</taxon>
        <taxon>Magnoliopsida</taxon>
        <taxon>Liliopsida</taxon>
        <taxon>Poales</taxon>
        <taxon>Poaceae</taxon>
        <taxon>PACMAD clade</taxon>
        <taxon>Arundinoideae</taxon>
        <taxon>Arundineae</taxon>
        <taxon>Arundo</taxon>
    </lineage>
</organism>
<protein>
    <submittedName>
        <fullName evidence="1">Uncharacterized protein</fullName>
    </submittedName>
</protein>
<reference evidence="1" key="1">
    <citation type="submission" date="2014-09" db="EMBL/GenBank/DDBJ databases">
        <authorList>
            <person name="Magalhaes I.L.F."/>
            <person name="Oliveira U."/>
            <person name="Santos F.R."/>
            <person name="Vidigal T.H.D.A."/>
            <person name="Brescovit A.D."/>
            <person name="Santos A.J."/>
        </authorList>
    </citation>
    <scope>NUCLEOTIDE SEQUENCE</scope>
    <source>
        <tissue evidence="1">Shoot tissue taken approximately 20 cm above the soil surface</tissue>
    </source>
</reference>